<evidence type="ECO:0000313" key="3">
    <source>
        <dbReference type="Proteomes" id="UP000054560"/>
    </source>
</evidence>
<feature type="compositionally biased region" description="Polar residues" evidence="1">
    <location>
        <begin position="1"/>
        <end position="15"/>
    </location>
</feature>
<dbReference type="Gene3D" id="1.10.490.10">
    <property type="entry name" value="Globins"/>
    <property type="match status" value="1"/>
</dbReference>
<sequence>MTMSTLKSTTRMQTPSRHRSQLRGSELEHVLSSSNIALDFKPCVRDSWALVRGMKLPEGTYPMSKFLSVYFDNLFLHIPETQELFPDLPLQSEYIALLLSVVVNYDESPTNEIDKKKQKYKKLVKDLDFSMHTHILAGRALLRTLQICLEEDDFKTDVREAWAAEYANLAHFACKQSERSEVTKEAIANLVVYLDITNQKFLDMLNDGDEYKLMVPRSAIKADRLGSLRRALGTKSRSDSELTRRGSKELTQALTINSSTVKPVASNTLHVNNSKALRRASGTSVLTSQPSKGNKLRRASGPEQLITGEVN</sequence>
<dbReference type="GO" id="GO:0019825">
    <property type="term" value="F:oxygen binding"/>
    <property type="evidence" value="ECO:0007669"/>
    <property type="project" value="InterPro"/>
</dbReference>
<organism evidence="2 3">
    <name type="scientific">Sphaeroforma arctica JP610</name>
    <dbReference type="NCBI Taxonomy" id="667725"/>
    <lineage>
        <taxon>Eukaryota</taxon>
        <taxon>Ichthyosporea</taxon>
        <taxon>Ichthyophonida</taxon>
        <taxon>Sphaeroforma</taxon>
    </lineage>
</organism>
<reference evidence="2 3" key="1">
    <citation type="submission" date="2011-02" db="EMBL/GenBank/DDBJ databases">
        <title>The Genome Sequence of Sphaeroforma arctica JP610.</title>
        <authorList>
            <consortium name="The Broad Institute Genome Sequencing Platform"/>
            <person name="Russ C."/>
            <person name="Cuomo C."/>
            <person name="Young S.K."/>
            <person name="Zeng Q."/>
            <person name="Gargeya S."/>
            <person name="Alvarado L."/>
            <person name="Berlin A."/>
            <person name="Chapman S.B."/>
            <person name="Chen Z."/>
            <person name="Freedman E."/>
            <person name="Gellesch M."/>
            <person name="Goldberg J."/>
            <person name="Griggs A."/>
            <person name="Gujja S."/>
            <person name="Heilman E."/>
            <person name="Heiman D."/>
            <person name="Howarth C."/>
            <person name="Mehta T."/>
            <person name="Neiman D."/>
            <person name="Pearson M."/>
            <person name="Roberts A."/>
            <person name="Saif S."/>
            <person name="Shea T."/>
            <person name="Shenoy N."/>
            <person name="Sisk P."/>
            <person name="Stolte C."/>
            <person name="Sykes S."/>
            <person name="White J."/>
            <person name="Yandava C."/>
            <person name="Burger G."/>
            <person name="Gray M.W."/>
            <person name="Holland P.W.H."/>
            <person name="King N."/>
            <person name="Lang F.B.F."/>
            <person name="Roger A.J."/>
            <person name="Ruiz-Trillo I."/>
            <person name="Haas B."/>
            <person name="Nusbaum C."/>
            <person name="Birren B."/>
        </authorList>
    </citation>
    <scope>NUCLEOTIDE SEQUENCE [LARGE SCALE GENOMIC DNA]</scope>
    <source>
        <strain evidence="2 3">JP610</strain>
    </source>
</reference>
<feature type="compositionally biased region" description="Polar residues" evidence="1">
    <location>
        <begin position="279"/>
        <end position="292"/>
    </location>
</feature>
<dbReference type="EMBL" id="KQ242140">
    <property type="protein sequence ID" value="KNC80515.1"/>
    <property type="molecule type" value="Genomic_DNA"/>
</dbReference>
<feature type="region of interest" description="Disordered" evidence="1">
    <location>
        <begin position="279"/>
        <end position="311"/>
    </location>
</feature>
<dbReference type="AlphaFoldDB" id="A0A0L0FUI4"/>
<feature type="region of interest" description="Disordered" evidence="1">
    <location>
        <begin position="1"/>
        <end position="24"/>
    </location>
</feature>
<gene>
    <name evidence="2" type="ORF">SARC_07121</name>
</gene>
<dbReference type="InterPro" id="IPR012292">
    <property type="entry name" value="Globin/Proto"/>
</dbReference>
<evidence type="ECO:0000313" key="2">
    <source>
        <dbReference type="EMBL" id="KNC80515.1"/>
    </source>
</evidence>
<proteinExistence type="predicted"/>
<dbReference type="InterPro" id="IPR009050">
    <property type="entry name" value="Globin-like_sf"/>
</dbReference>
<dbReference type="SUPFAM" id="SSF46458">
    <property type="entry name" value="Globin-like"/>
    <property type="match status" value="1"/>
</dbReference>
<protein>
    <recommendedName>
        <fullName evidence="4">Globin family profile domain-containing protein</fullName>
    </recommendedName>
</protein>
<dbReference type="GO" id="GO:0020037">
    <property type="term" value="F:heme binding"/>
    <property type="evidence" value="ECO:0007669"/>
    <property type="project" value="InterPro"/>
</dbReference>
<dbReference type="RefSeq" id="XP_014154417.1">
    <property type="nucleotide sequence ID" value="XM_014298942.1"/>
</dbReference>
<accession>A0A0L0FUI4</accession>
<name>A0A0L0FUI4_9EUKA</name>
<keyword evidence="3" id="KW-1185">Reference proteome</keyword>
<dbReference type="Proteomes" id="UP000054560">
    <property type="component" value="Unassembled WGS sequence"/>
</dbReference>
<evidence type="ECO:0008006" key="4">
    <source>
        <dbReference type="Google" id="ProtNLM"/>
    </source>
</evidence>
<dbReference type="GeneID" id="25907625"/>
<evidence type="ECO:0000256" key="1">
    <source>
        <dbReference type="SAM" id="MobiDB-lite"/>
    </source>
</evidence>